<protein>
    <submittedName>
        <fullName evidence="1">Uncharacterized protein</fullName>
    </submittedName>
</protein>
<accession>A0A0F8Z479</accession>
<proteinExistence type="predicted"/>
<gene>
    <name evidence="1" type="ORF">LCGC14_3016410</name>
</gene>
<reference evidence="1" key="1">
    <citation type="journal article" date="2015" name="Nature">
        <title>Complex archaea that bridge the gap between prokaryotes and eukaryotes.</title>
        <authorList>
            <person name="Spang A."/>
            <person name="Saw J.H."/>
            <person name="Jorgensen S.L."/>
            <person name="Zaremba-Niedzwiedzka K."/>
            <person name="Martijn J."/>
            <person name="Lind A.E."/>
            <person name="van Eijk R."/>
            <person name="Schleper C."/>
            <person name="Guy L."/>
            <person name="Ettema T.J."/>
        </authorList>
    </citation>
    <scope>NUCLEOTIDE SEQUENCE</scope>
</reference>
<evidence type="ECO:0000313" key="1">
    <source>
        <dbReference type="EMBL" id="KKK61229.1"/>
    </source>
</evidence>
<name>A0A0F8Z479_9ZZZZ</name>
<dbReference type="AlphaFoldDB" id="A0A0F8Z479"/>
<comment type="caution">
    <text evidence="1">The sequence shown here is derived from an EMBL/GenBank/DDBJ whole genome shotgun (WGS) entry which is preliminary data.</text>
</comment>
<dbReference type="EMBL" id="LAZR01062579">
    <property type="protein sequence ID" value="KKK61229.1"/>
    <property type="molecule type" value="Genomic_DNA"/>
</dbReference>
<organism evidence="1">
    <name type="scientific">marine sediment metagenome</name>
    <dbReference type="NCBI Taxonomy" id="412755"/>
    <lineage>
        <taxon>unclassified sequences</taxon>
        <taxon>metagenomes</taxon>
        <taxon>ecological metagenomes</taxon>
    </lineage>
</organism>
<sequence length="137" mass="15711">MTWMRSSVTTTNVTAWPNVVITITREKKVKRQGWDWMYSLVGPDGYHSTDKNLPMLRQMAEKRYPGVGIVEAWQAHSEGAEVSRIVDDTLAPWRDVVQAAIDLVNAKRHDLYVNIQKAEKRLEESVDQFISDGHMDP</sequence>